<dbReference type="InterPro" id="IPR021530">
    <property type="entry name" value="AllH-like"/>
</dbReference>
<dbReference type="RefSeq" id="WP_353651604.1">
    <property type="nucleotide sequence ID" value="NZ_CP159218.1"/>
</dbReference>
<proteinExistence type="predicted"/>
<accession>A0AAU8DV21</accession>
<evidence type="ECO:0000313" key="2">
    <source>
        <dbReference type="EMBL" id="XCG66000.1"/>
    </source>
</evidence>
<sequence length="296" mass="30258">MGGRQPPMPTGAAAADYLAELLRGPERAGEVVAVRSRAALAAIDTGGGARLIAITSAANATRTANTLLLTEVAPPEPGSRVQVGAGTLSVDGRRHRILRYWPSGTAPQPVDPDAPQQLAQLTSTAVRGLSTETVFPLLTALATGSRLVEAARSLVGRGPGSTPAGDDVLAGVALALRMTDRPGLLGQLRGAITPDLHDRTTALSADLLRAALAGHASPEVRSLLLTLRPGASHEHRRRATQAVLGLGSTSGADLLLGLTGALIAAAPAAAHAARDIGPRPDPTSMHPRQTGRMATR</sequence>
<dbReference type="AlphaFoldDB" id="A0AAU8DV21"/>
<dbReference type="EMBL" id="CP159218">
    <property type="protein sequence ID" value="XCG66000.1"/>
    <property type="molecule type" value="Genomic_DNA"/>
</dbReference>
<protein>
    <submittedName>
        <fullName evidence="2">DUF2877 domain-containing protein</fullName>
    </submittedName>
</protein>
<gene>
    <name evidence="2" type="ORF">ABLG96_20255</name>
</gene>
<evidence type="ECO:0000256" key="1">
    <source>
        <dbReference type="SAM" id="MobiDB-lite"/>
    </source>
</evidence>
<organism evidence="2">
    <name type="scientific">Nakamurella sp. A5-74</name>
    <dbReference type="NCBI Taxonomy" id="3158264"/>
    <lineage>
        <taxon>Bacteria</taxon>
        <taxon>Bacillati</taxon>
        <taxon>Actinomycetota</taxon>
        <taxon>Actinomycetes</taxon>
        <taxon>Nakamurellales</taxon>
        <taxon>Nakamurellaceae</taxon>
        <taxon>Nakamurella</taxon>
    </lineage>
</organism>
<name>A0AAU8DV21_9ACTN</name>
<reference evidence="2" key="1">
    <citation type="submission" date="2024-05" db="EMBL/GenBank/DDBJ databases">
        <authorList>
            <person name="Cai S.Y."/>
            <person name="Jin L.M."/>
            <person name="Li H.R."/>
        </authorList>
    </citation>
    <scope>NUCLEOTIDE SEQUENCE</scope>
    <source>
        <strain evidence="2">A5-74</strain>
    </source>
</reference>
<feature type="region of interest" description="Disordered" evidence="1">
    <location>
        <begin position="273"/>
        <end position="296"/>
    </location>
</feature>
<dbReference type="Pfam" id="PF11392">
    <property type="entry name" value="AllH"/>
    <property type="match status" value="1"/>
</dbReference>